<evidence type="ECO:0000256" key="2">
    <source>
        <dbReference type="ARBA" id="ARBA00022723"/>
    </source>
</evidence>
<accession>A0AAP0G998</accession>
<dbReference type="SMART" id="SM00355">
    <property type="entry name" value="ZnF_C2H2"/>
    <property type="match status" value="3"/>
</dbReference>
<evidence type="ECO:0000256" key="1">
    <source>
        <dbReference type="ARBA" id="ARBA00004123"/>
    </source>
</evidence>
<evidence type="ECO:0000313" key="12">
    <source>
        <dbReference type="Proteomes" id="UP001418222"/>
    </source>
</evidence>
<keyword evidence="7" id="KW-0804">Transcription</keyword>
<comment type="subcellular location">
    <subcellularLocation>
        <location evidence="1">Nucleus</location>
    </subcellularLocation>
</comment>
<dbReference type="InterPro" id="IPR059161">
    <property type="entry name" value="Znf-C2H2_STOP1/2_3rd"/>
</dbReference>
<evidence type="ECO:0000259" key="10">
    <source>
        <dbReference type="PROSITE" id="PS50157"/>
    </source>
</evidence>
<evidence type="ECO:0000256" key="6">
    <source>
        <dbReference type="ARBA" id="ARBA00023015"/>
    </source>
</evidence>
<dbReference type="Pfam" id="PF23115">
    <property type="entry name" value="zf-C2H2_STOP2_3rd"/>
    <property type="match status" value="1"/>
</dbReference>
<dbReference type="InterPro" id="IPR044300">
    <property type="entry name" value="STOP1/2"/>
</dbReference>
<comment type="caution">
    <text evidence="11">The sequence shown here is derived from an EMBL/GenBank/DDBJ whole genome shotgun (WGS) entry which is preliminary data.</text>
</comment>
<keyword evidence="8" id="KW-0539">Nucleus</keyword>
<gene>
    <name evidence="11" type="ORF">KSP39_PZI008196</name>
</gene>
<evidence type="ECO:0000256" key="7">
    <source>
        <dbReference type="ARBA" id="ARBA00023163"/>
    </source>
</evidence>
<dbReference type="AlphaFoldDB" id="A0AAP0G998"/>
<name>A0AAP0G998_9ASPA</name>
<keyword evidence="2" id="KW-0479">Metal-binding</keyword>
<dbReference type="InterPro" id="IPR013087">
    <property type="entry name" value="Znf_C2H2_type"/>
</dbReference>
<dbReference type="SUPFAM" id="SSF57667">
    <property type="entry name" value="beta-beta-alpha zinc fingers"/>
    <property type="match status" value="1"/>
</dbReference>
<dbReference type="EMBL" id="JBBWWQ010000006">
    <property type="protein sequence ID" value="KAK8945142.1"/>
    <property type="molecule type" value="Genomic_DNA"/>
</dbReference>
<evidence type="ECO:0000256" key="4">
    <source>
        <dbReference type="ARBA" id="ARBA00022771"/>
    </source>
</evidence>
<proteinExistence type="predicted"/>
<protein>
    <recommendedName>
        <fullName evidence="10">C2H2-type domain-containing protein</fullName>
    </recommendedName>
</protein>
<evidence type="ECO:0000256" key="9">
    <source>
        <dbReference type="PROSITE-ProRule" id="PRU00042"/>
    </source>
</evidence>
<keyword evidence="5" id="KW-0862">Zinc</keyword>
<keyword evidence="12" id="KW-1185">Reference proteome</keyword>
<organism evidence="11 12">
    <name type="scientific">Platanthera zijinensis</name>
    <dbReference type="NCBI Taxonomy" id="2320716"/>
    <lineage>
        <taxon>Eukaryota</taxon>
        <taxon>Viridiplantae</taxon>
        <taxon>Streptophyta</taxon>
        <taxon>Embryophyta</taxon>
        <taxon>Tracheophyta</taxon>
        <taxon>Spermatophyta</taxon>
        <taxon>Magnoliopsida</taxon>
        <taxon>Liliopsida</taxon>
        <taxon>Asparagales</taxon>
        <taxon>Orchidaceae</taxon>
        <taxon>Orchidoideae</taxon>
        <taxon>Orchideae</taxon>
        <taxon>Orchidinae</taxon>
        <taxon>Platanthera</taxon>
    </lineage>
</organism>
<keyword evidence="4 9" id="KW-0863">Zinc-finger</keyword>
<dbReference type="PROSITE" id="PS00028">
    <property type="entry name" value="ZINC_FINGER_C2H2_1"/>
    <property type="match status" value="1"/>
</dbReference>
<evidence type="ECO:0000313" key="11">
    <source>
        <dbReference type="EMBL" id="KAK8945142.1"/>
    </source>
</evidence>
<reference evidence="11 12" key="1">
    <citation type="journal article" date="2022" name="Nat. Plants">
        <title>Genomes of leafy and leafless Platanthera orchids illuminate the evolution of mycoheterotrophy.</title>
        <authorList>
            <person name="Li M.H."/>
            <person name="Liu K.W."/>
            <person name="Li Z."/>
            <person name="Lu H.C."/>
            <person name="Ye Q.L."/>
            <person name="Zhang D."/>
            <person name="Wang J.Y."/>
            <person name="Li Y.F."/>
            <person name="Zhong Z.M."/>
            <person name="Liu X."/>
            <person name="Yu X."/>
            <person name="Liu D.K."/>
            <person name="Tu X.D."/>
            <person name="Liu B."/>
            <person name="Hao Y."/>
            <person name="Liao X.Y."/>
            <person name="Jiang Y.T."/>
            <person name="Sun W.H."/>
            <person name="Chen J."/>
            <person name="Chen Y.Q."/>
            <person name="Ai Y."/>
            <person name="Zhai J.W."/>
            <person name="Wu S.S."/>
            <person name="Zhou Z."/>
            <person name="Hsiao Y.Y."/>
            <person name="Wu W.L."/>
            <person name="Chen Y.Y."/>
            <person name="Lin Y.F."/>
            <person name="Hsu J.L."/>
            <person name="Li C.Y."/>
            <person name="Wang Z.W."/>
            <person name="Zhao X."/>
            <person name="Zhong W.Y."/>
            <person name="Ma X.K."/>
            <person name="Ma L."/>
            <person name="Huang J."/>
            <person name="Chen G.Z."/>
            <person name="Huang M.Z."/>
            <person name="Huang L."/>
            <person name="Peng D.H."/>
            <person name="Luo Y.B."/>
            <person name="Zou S.Q."/>
            <person name="Chen S.P."/>
            <person name="Lan S."/>
            <person name="Tsai W.C."/>
            <person name="Van de Peer Y."/>
            <person name="Liu Z.J."/>
        </authorList>
    </citation>
    <scope>NUCLEOTIDE SEQUENCE [LARGE SCALE GENOMIC DNA]</scope>
    <source>
        <strain evidence="11">Lor287</strain>
    </source>
</reference>
<evidence type="ECO:0000256" key="8">
    <source>
        <dbReference type="ARBA" id="ARBA00023242"/>
    </source>
</evidence>
<keyword evidence="3" id="KW-0677">Repeat</keyword>
<dbReference type="Pfam" id="PF23118">
    <property type="entry name" value="zf-C2H2_STOP2_C"/>
    <property type="match status" value="1"/>
</dbReference>
<dbReference type="PANTHER" id="PTHR46352:SF8">
    <property type="entry name" value="PROTEIN SENSITIVE TO PROTON RHIZOTOXICITY 2"/>
    <property type="match status" value="1"/>
</dbReference>
<keyword evidence="6" id="KW-0805">Transcription regulation</keyword>
<evidence type="ECO:0000256" key="5">
    <source>
        <dbReference type="ARBA" id="ARBA00022833"/>
    </source>
</evidence>
<dbReference type="InterPro" id="IPR058196">
    <property type="entry name" value="zf-C2H2_STOP1/2_C"/>
</dbReference>
<feature type="domain" description="C2H2-type" evidence="10">
    <location>
        <begin position="115"/>
        <end position="142"/>
    </location>
</feature>
<dbReference type="GO" id="GO:0010044">
    <property type="term" value="P:response to aluminum ion"/>
    <property type="evidence" value="ECO:0007669"/>
    <property type="project" value="InterPro"/>
</dbReference>
<dbReference type="PROSITE" id="PS50157">
    <property type="entry name" value="ZINC_FINGER_C2H2_2"/>
    <property type="match status" value="1"/>
</dbReference>
<dbReference type="Proteomes" id="UP001418222">
    <property type="component" value="Unassembled WGS sequence"/>
</dbReference>
<dbReference type="PANTHER" id="PTHR46352">
    <property type="entry name" value="PROTEIN SENSITIVE TO PROTON RHIZOTOXICITY 1"/>
    <property type="match status" value="1"/>
</dbReference>
<dbReference type="InterPro" id="IPR036236">
    <property type="entry name" value="Znf_C2H2_sf"/>
</dbReference>
<evidence type="ECO:0000256" key="3">
    <source>
        <dbReference type="ARBA" id="ARBA00022737"/>
    </source>
</evidence>
<dbReference type="Gene3D" id="3.30.160.60">
    <property type="entry name" value="Classic Zinc Finger"/>
    <property type="match status" value="1"/>
</dbReference>
<sequence>MDEEAGALISCFPPDTSMSAGSVEAGSSSLLFDNLALLRHKIKQLHSFIAAAFVSTDIIRAEAAAAAVHADTLINDMVAAASSILFSLPKPPAGGDSSPDVVELDAGMLLSKPTNNCHVCGKGFQRDANLRMHMRAHGEEYKTRAALESKEKKKQSCGGRASSSKYSCPEEGCRCNARHDKFRPLKSVACAKNHYRRRHCPKLYLCSRCRIKGFSVLSDLRTHEKHCGIPRWRCTCGSTFSRKDKLLRHVTLFACPPPAPTIDAGIIDGATLVGRAN</sequence>
<dbReference type="GO" id="GO:0008270">
    <property type="term" value="F:zinc ion binding"/>
    <property type="evidence" value="ECO:0007669"/>
    <property type="project" value="UniProtKB-KW"/>
</dbReference>
<dbReference type="GO" id="GO:0010447">
    <property type="term" value="P:response to acidic pH"/>
    <property type="evidence" value="ECO:0007669"/>
    <property type="project" value="InterPro"/>
</dbReference>